<gene>
    <name evidence="1" type="ORF">BDV29DRAFT_183306</name>
</gene>
<protein>
    <submittedName>
        <fullName evidence="1">Uncharacterized protein</fullName>
    </submittedName>
</protein>
<dbReference type="EMBL" id="ML732354">
    <property type="protein sequence ID" value="KAB8069141.1"/>
    <property type="molecule type" value="Genomic_DNA"/>
</dbReference>
<evidence type="ECO:0000313" key="2">
    <source>
        <dbReference type="Proteomes" id="UP000326565"/>
    </source>
</evidence>
<evidence type="ECO:0000313" key="1">
    <source>
        <dbReference type="EMBL" id="KAB8069141.1"/>
    </source>
</evidence>
<accession>A0A5N5WKR4</accession>
<keyword evidence="2" id="KW-1185">Reference proteome</keyword>
<name>A0A5N5WKR4_9EURO</name>
<dbReference type="Proteomes" id="UP000326565">
    <property type="component" value="Unassembled WGS sequence"/>
</dbReference>
<dbReference type="PANTHER" id="PTHR36205">
    <property type="entry name" value="CHROMOSOME 19, WHOLE GENOME SHOTGUN SEQUENCE"/>
    <property type="match status" value="1"/>
</dbReference>
<dbReference type="Pfam" id="PF11885">
    <property type="entry name" value="DUF3405"/>
    <property type="match status" value="1"/>
</dbReference>
<dbReference type="OrthoDB" id="3353407at2759"/>
<sequence>MSRVSARLLWLMHTDQTHKGLGLASEMSPVSWALFYGLKAVHVPQPIYHAYGSDTHELNLRANSGRPVEISAGWNSIWSWNRHNDTLMNMSYMFASEFPENFIEPG</sequence>
<dbReference type="PANTHER" id="PTHR36205:SF4">
    <property type="match status" value="1"/>
</dbReference>
<organism evidence="1 2">
    <name type="scientific">Aspergillus leporis</name>
    <dbReference type="NCBI Taxonomy" id="41062"/>
    <lineage>
        <taxon>Eukaryota</taxon>
        <taxon>Fungi</taxon>
        <taxon>Dikarya</taxon>
        <taxon>Ascomycota</taxon>
        <taxon>Pezizomycotina</taxon>
        <taxon>Eurotiomycetes</taxon>
        <taxon>Eurotiomycetidae</taxon>
        <taxon>Eurotiales</taxon>
        <taxon>Aspergillaceae</taxon>
        <taxon>Aspergillus</taxon>
        <taxon>Aspergillus subgen. Circumdati</taxon>
    </lineage>
</organism>
<proteinExistence type="predicted"/>
<dbReference type="AlphaFoldDB" id="A0A5N5WKR4"/>
<dbReference type="InterPro" id="IPR021822">
    <property type="entry name" value="DUF3405"/>
</dbReference>
<reference evidence="1 2" key="1">
    <citation type="submission" date="2019-04" db="EMBL/GenBank/DDBJ databases">
        <title>Friends and foes A comparative genomics study of 23 Aspergillus species from section Flavi.</title>
        <authorList>
            <consortium name="DOE Joint Genome Institute"/>
            <person name="Kjaerbolling I."/>
            <person name="Vesth T."/>
            <person name="Frisvad J.C."/>
            <person name="Nybo J.L."/>
            <person name="Theobald S."/>
            <person name="Kildgaard S."/>
            <person name="Isbrandt T."/>
            <person name="Kuo A."/>
            <person name="Sato A."/>
            <person name="Lyhne E.K."/>
            <person name="Kogle M.E."/>
            <person name="Wiebenga A."/>
            <person name="Kun R.S."/>
            <person name="Lubbers R.J."/>
            <person name="Makela M.R."/>
            <person name="Barry K."/>
            <person name="Chovatia M."/>
            <person name="Clum A."/>
            <person name="Daum C."/>
            <person name="Haridas S."/>
            <person name="He G."/>
            <person name="LaButti K."/>
            <person name="Lipzen A."/>
            <person name="Mondo S."/>
            <person name="Riley R."/>
            <person name="Salamov A."/>
            <person name="Simmons B.A."/>
            <person name="Magnuson J.K."/>
            <person name="Henrissat B."/>
            <person name="Mortensen U.H."/>
            <person name="Larsen T.O."/>
            <person name="Devries R.P."/>
            <person name="Grigoriev I.V."/>
            <person name="Machida M."/>
            <person name="Baker S.E."/>
            <person name="Andersen M.R."/>
        </authorList>
    </citation>
    <scope>NUCLEOTIDE SEQUENCE [LARGE SCALE GENOMIC DNA]</scope>
    <source>
        <strain evidence="1 2">CBS 151.66</strain>
    </source>
</reference>